<dbReference type="Pfam" id="PF01740">
    <property type="entry name" value="STAS"/>
    <property type="match status" value="1"/>
</dbReference>
<dbReference type="Proteomes" id="UP000199055">
    <property type="component" value="Unassembled WGS sequence"/>
</dbReference>
<evidence type="ECO:0000313" key="4">
    <source>
        <dbReference type="EMBL" id="SEQ32175.1"/>
    </source>
</evidence>
<evidence type="ECO:0000259" key="3">
    <source>
        <dbReference type="PROSITE" id="PS50801"/>
    </source>
</evidence>
<dbReference type="RefSeq" id="WP_245770082.1">
    <property type="nucleotide sequence ID" value="NZ_FOET01000006.1"/>
</dbReference>
<dbReference type="NCBIfam" id="TIGR00377">
    <property type="entry name" value="ant_ant_sig"/>
    <property type="match status" value="1"/>
</dbReference>
<evidence type="ECO:0000313" key="5">
    <source>
        <dbReference type="Proteomes" id="UP000199055"/>
    </source>
</evidence>
<organism evidence="4 5">
    <name type="scientific">Streptomyces radiopugnans</name>
    <dbReference type="NCBI Taxonomy" id="403935"/>
    <lineage>
        <taxon>Bacteria</taxon>
        <taxon>Bacillati</taxon>
        <taxon>Actinomycetota</taxon>
        <taxon>Actinomycetes</taxon>
        <taxon>Kitasatosporales</taxon>
        <taxon>Streptomycetaceae</taxon>
        <taxon>Streptomyces</taxon>
    </lineage>
</organism>
<reference evidence="4 5" key="1">
    <citation type="submission" date="2016-10" db="EMBL/GenBank/DDBJ databases">
        <authorList>
            <person name="de Groot N.N."/>
        </authorList>
    </citation>
    <scope>NUCLEOTIDE SEQUENCE [LARGE SCALE GENOMIC DNA]</scope>
    <source>
        <strain evidence="4 5">CGMCC 4.3519</strain>
    </source>
</reference>
<dbReference type="SUPFAM" id="SSF52091">
    <property type="entry name" value="SpoIIaa-like"/>
    <property type="match status" value="1"/>
</dbReference>
<dbReference type="STRING" id="403935.SAMN05216481_10629"/>
<dbReference type="GO" id="GO:0043856">
    <property type="term" value="F:anti-sigma factor antagonist activity"/>
    <property type="evidence" value="ECO:0007669"/>
    <property type="project" value="InterPro"/>
</dbReference>
<dbReference type="InterPro" id="IPR002645">
    <property type="entry name" value="STAS_dom"/>
</dbReference>
<name>A0A1H9F2P2_9ACTN</name>
<evidence type="ECO:0000256" key="1">
    <source>
        <dbReference type="ARBA" id="ARBA00009013"/>
    </source>
</evidence>
<evidence type="ECO:0000256" key="2">
    <source>
        <dbReference type="RuleBase" id="RU003749"/>
    </source>
</evidence>
<dbReference type="AlphaFoldDB" id="A0A1H9F2P2"/>
<sequence>MPDRDLTVTLRPHPAGPFLLEVSGELDHHTADRMREALNELPRDRGTAVVIDLSGLVYCDSSGITVLITAYHLTQSLGGSLALAGLDDDIMRVFGIVGLDQIFAFYDSVEEAVAALSG</sequence>
<comment type="similarity">
    <text evidence="1 2">Belongs to the anti-sigma-factor antagonist family.</text>
</comment>
<accession>A0A1H9F2P2</accession>
<dbReference type="InterPro" id="IPR003658">
    <property type="entry name" value="Anti-sigma_ant"/>
</dbReference>
<keyword evidence="5" id="KW-1185">Reference proteome</keyword>
<proteinExistence type="inferred from homology"/>
<protein>
    <recommendedName>
        <fullName evidence="2">Anti-sigma factor antagonist</fullName>
    </recommendedName>
</protein>
<gene>
    <name evidence="4" type="ORF">SAMN05216481_10629</name>
</gene>
<dbReference type="EMBL" id="FOET01000006">
    <property type="protein sequence ID" value="SEQ32175.1"/>
    <property type="molecule type" value="Genomic_DNA"/>
</dbReference>
<dbReference type="PROSITE" id="PS50801">
    <property type="entry name" value="STAS"/>
    <property type="match status" value="1"/>
</dbReference>
<feature type="domain" description="STAS" evidence="3">
    <location>
        <begin position="16"/>
        <end position="116"/>
    </location>
</feature>
<dbReference type="CDD" id="cd07043">
    <property type="entry name" value="STAS_anti-anti-sigma_factors"/>
    <property type="match status" value="1"/>
</dbReference>
<dbReference type="PANTHER" id="PTHR33495">
    <property type="entry name" value="ANTI-SIGMA FACTOR ANTAGONIST TM_1081-RELATED-RELATED"/>
    <property type="match status" value="1"/>
</dbReference>
<dbReference type="PANTHER" id="PTHR33495:SF2">
    <property type="entry name" value="ANTI-SIGMA FACTOR ANTAGONIST TM_1081-RELATED"/>
    <property type="match status" value="1"/>
</dbReference>
<dbReference type="InterPro" id="IPR036513">
    <property type="entry name" value="STAS_dom_sf"/>
</dbReference>
<dbReference type="Gene3D" id="3.30.750.24">
    <property type="entry name" value="STAS domain"/>
    <property type="match status" value="1"/>
</dbReference>